<evidence type="ECO:0008006" key="8">
    <source>
        <dbReference type="Google" id="ProtNLM"/>
    </source>
</evidence>
<keyword evidence="2 3" id="KW-0342">GTP-binding</keyword>
<dbReference type="SUPFAM" id="SSF52540">
    <property type="entry name" value="P-loop containing nucleoside triphosphate hydrolases"/>
    <property type="match status" value="1"/>
</dbReference>
<dbReference type="SMART" id="SM00178">
    <property type="entry name" value="SAR"/>
    <property type="match status" value="1"/>
</dbReference>
<dbReference type="Proteomes" id="UP000510647">
    <property type="component" value="Chromosome 1"/>
</dbReference>
<dbReference type="GO" id="GO:0098852">
    <property type="term" value="C:lytic vacuole membrane"/>
    <property type="evidence" value="ECO:0007669"/>
    <property type="project" value="TreeGrafter"/>
</dbReference>
<evidence type="ECO:0000256" key="5">
    <source>
        <dbReference type="RuleBase" id="RU003925"/>
    </source>
</evidence>
<dbReference type="GO" id="GO:0003924">
    <property type="term" value="F:GTPase activity"/>
    <property type="evidence" value="ECO:0007669"/>
    <property type="project" value="InterPro"/>
</dbReference>
<keyword evidence="4" id="KW-0479">Metal-binding</keyword>
<dbReference type="InterPro" id="IPR027417">
    <property type="entry name" value="P-loop_NTPase"/>
</dbReference>
<comment type="similarity">
    <text evidence="5">Belongs to the small GTPase superfamily. Arf family.</text>
</comment>
<evidence type="ECO:0000256" key="2">
    <source>
        <dbReference type="ARBA" id="ARBA00023134"/>
    </source>
</evidence>
<dbReference type="EMBL" id="CP059267">
    <property type="protein sequence ID" value="QLQ78380.1"/>
    <property type="molecule type" value="Genomic_DNA"/>
</dbReference>
<reference evidence="6 7" key="1">
    <citation type="submission" date="2020-06" db="EMBL/GenBank/DDBJ databases">
        <title>The yeast mating-type switching endonuclease HO is a domesticated member of an unorthodox homing genetic element family.</title>
        <authorList>
            <person name="Coughlan A.Y."/>
            <person name="Lombardi L."/>
            <person name="Braun-Galleani S."/>
            <person name="Martos A.R."/>
            <person name="Galeote V."/>
            <person name="Bigey F."/>
            <person name="Dequin S."/>
            <person name="Byrne K.P."/>
            <person name="Wolfe K.H."/>
        </authorList>
    </citation>
    <scope>NUCLEOTIDE SEQUENCE [LARGE SCALE GENOMIC DNA]</scope>
    <source>
        <strain evidence="6 7">CBS2947</strain>
    </source>
</reference>
<dbReference type="InterPro" id="IPR005225">
    <property type="entry name" value="Small_GTP-bd"/>
</dbReference>
<feature type="binding site" evidence="4">
    <location>
        <position position="40"/>
    </location>
    <ligand>
        <name>Mg(2+)</name>
        <dbReference type="ChEBI" id="CHEBI:18420"/>
    </ligand>
</feature>
<dbReference type="PROSITE" id="PS51417">
    <property type="entry name" value="ARF"/>
    <property type="match status" value="1"/>
</dbReference>
<dbReference type="NCBIfam" id="TIGR00231">
    <property type="entry name" value="small_GTP"/>
    <property type="match status" value="1"/>
</dbReference>
<dbReference type="PRINTS" id="PR00328">
    <property type="entry name" value="SAR1GTPBP"/>
</dbReference>
<evidence type="ECO:0000256" key="4">
    <source>
        <dbReference type="PIRSR" id="PIRSR606689-2"/>
    </source>
</evidence>
<evidence type="ECO:0000313" key="7">
    <source>
        <dbReference type="Proteomes" id="UP000510647"/>
    </source>
</evidence>
<dbReference type="Pfam" id="PF00025">
    <property type="entry name" value="Arf"/>
    <property type="match status" value="1"/>
</dbReference>
<dbReference type="PANTHER" id="PTHR45732:SF7">
    <property type="entry name" value="ADP-RIBOSYLATION FACTOR-LIKE PROTEIN 8"/>
    <property type="match status" value="1"/>
</dbReference>
<evidence type="ECO:0000256" key="3">
    <source>
        <dbReference type="PIRSR" id="PIRSR606689-1"/>
    </source>
</evidence>
<keyword evidence="4" id="KW-0460">Magnesium</keyword>
<dbReference type="PANTHER" id="PTHR45732">
    <property type="entry name" value="ADP-RIBOSYLATION FACTOR-LIKE PROTEIN 8"/>
    <property type="match status" value="1"/>
</dbReference>
<dbReference type="AlphaFoldDB" id="A0A7H9HM20"/>
<dbReference type="SMART" id="SM00175">
    <property type="entry name" value="RAB"/>
    <property type="match status" value="1"/>
</dbReference>
<protein>
    <recommendedName>
        <fullName evidence="8">P-loop containing nucleoside triphosphate hydrolase protein</fullName>
    </recommendedName>
</protein>
<feature type="binding site" evidence="4">
    <location>
        <position position="58"/>
    </location>
    <ligand>
        <name>Mg(2+)</name>
        <dbReference type="ChEBI" id="CHEBI:18420"/>
    </ligand>
</feature>
<evidence type="ECO:0000313" key="6">
    <source>
        <dbReference type="EMBL" id="QLQ78380.1"/>
    </source>
</evidence>
<evidence type="ECO:0000256" key="1">
    <source>
        <dbReference type="ARBA" id="ARBA00022741"/>
    </source>
</evidence>
<feature type="binding site" evidence="3">
    <location>
        <begin position="136"/>
        <end position="139"/>
    </location>
    <ligand>
        <name>GTP</name>
        <dbReference type="ChEBI" id="CHEBI:37565"/>
    </ligand>
</feature>
<dbReference type="GO" id="GO:0046872">
    <property type="term" value="F:metal ion binding"/>
    <property type="evidence" value="ECO:0007669"/>
    <property type="project" value="UniProtKB-KW"/>
</dbReference>
<keyword evidence="1 3" id="KW-0547">Nucleotide-binding</keyword>
<accession>A0A7H9HM20</accession>
<dbReference type="InterPro" id="IPR006689">
    <property type="entry name" value="Small_GTPase_ARF/SAR"/>
</dbReference>
<organism evidence="6 7">
    <name type="scientific">Torulaspora globosa</name>
    <dbReference type="NCBI Taxonomy" id="48254"/>
    <lineage>
        <taxon>Eukaryota</taxon>
        <taxon>Fungi</taxon>
        <taxon>Dikarya</taxon>
        <taxon>Ascomycota</taxon>
        <taxon>Saccharomycotina</taxon>
        <taxon>Saccharomycetes</taxon>
        <taxon>Saccharomycetales</taxon>
        <taxon>Saccharomycetaceae</taxon>
        <taxon>Torulaspora</taxon>
    </lineage>
</organism>
<sequence>MGWESVRSWIDSAWFKISSVFLFQKELSIAIIGLQNSGKTTLIRLLGGKSFEIDTVPTLGIQESHFSLENNLIKVYDLAGQTRFQPLWERYFDKVDLIIYVIDLSDTMTLDESQQKLLRVIQMANDDRIPLLILGNKTDLIPDPKDPLPLGPLQAYNPDTRDKLKLDSNNVHLLKNPDILARQLGIDLAARTVDIPLQSSDPQFKEGISTKLLTLHADIAVLTVSCKNGSHIADVIDWIVQL</sequence>
<proteinExistence type="inferred from homology"/>
<dbReference type="Gene3D" id="3.40.50.300">
    <property type="entry name" value="P-loop containing nucleotide triphosphate hydrolases"/>
    <property type="match status" value="1"/>
</dbReference>
<dbReference type="OrthoDB" id="2011769at2759"/>
<dbReference type="GO" id="GO:0005525">
    <property type="term" value="F:GTP binding"/>
    <property type="evidence" value="ECO:0007669"/>
    <property type="project" value="UniProtKB-KW"/>
</dbReference>
<keyword evidence="7" id="KW-1185">Reference proteome</keyword>
<gene>
    <name evidence="6" type="ORF">HG537_0A06270</name>
</gene>
<feature type="binding site" evidence="3">
    <location>
        <position position="80"/>
    </location>
    <ligand>
        <name>GTP</name>
        <dbReference type="ChEBI" id="CHEBI:37565"/>
    </ligand>
</feature>
<feature type="binding site" evidence="3">
    <location>
        <begin position="33"/>
        <end position="40"/>
    </location>
    <ligand>
        <name>GTP</name>
        <dbReference type="ChEBI" id="CHEBI:37565"/>
    </ligand>
</feature>
<dbReference type="SMART" id="SM00177">
    <property type="entry name" value="ARF"/>
    <property type="match status" value="1"/>
</dbReference>
<name>A0A7H9HM20_9SACH</name>